<dbReference type="InterPro" id="IPR004274">
    <property type="entry name" value="FCP1_dom"/>
</dbReference>
<keyword evidence="10" id="KW-1185">Reference proteome</keyword>
<dbReference type="CDD" id="cd07521">
    <property type="entry name" value="HAD_FCP1-like"/>
    <property type="match status" value="1"/>
</dbReference>
<feature type="domain" description="FCP1 homology" evidence="8">
    <location>
        <begin position="110"/>
        <end position="274"/>
    </location>
</feature>
<evidence type="ECO:0000256" key="5">
    <source>
        <dbReference type="ARBA" id="ARBA00048336"/>
    </source>
</evidence>
<evidence type="ECO:0000259" key="7">
    <source>
        <dbReference type="PROSITE" id="PS50172"/>
    </source>
</evidence>
<evidence type="ECO:0000256" key="4">
    <source>
        <dbReference type="ARBA" id="ARBA00047761"/>
    </source>
</evidence>
<dbReference type="GO" id="GO:0005634">
    <property type="term" value="C:nucleus"/>
    <property type="evidence" value="ECO:0007669"/>
    <property type="project" value="UniProtKB-SubCell"/>
</dbReference>
<dbReference type="EC" id="3.1.3.16" evidence="6"/>
<feature type="domain" description="BRCT" evidence="7">
    <location>
        <begin position="302"/>
        <end position="388"/>
    </location>
</feature>
<organism evidence="9 10">
    <name type="scientific">Corchorus olitorius</name>
    <dbReference type="NCBI Taxonomy" id="93759"/>
    <lineage>
        <taxon>Eukaryota</taxon>
        <taxon>Viridiplantae</taxon>
        <taxon>Streptophyta</taxon>
        <taxon>Embryophyta</taxon>
        <taxon>Tracheophyta</taxon>
        <taxon>Spermatophyta</taxon>
        <taxon>Magnoliopsida</taxon>
        <taxon>eudicotyledons</taxon>
        <taxon>Gunneridae</taxon>
        <taxon>Pentapetalae</taxon>
        <taxon>rosids</taxon>
        <taxon>malvids</taxon>
        <taxon>Malvales</taxon>
        <taxon>Malvaceae</taxon>
        <taxon>Grewioideae</taxon>
        <taxon>Apeibeae</taxon>
        <taxon>Corchorus</taxon>
    </lineage>
</organism>
<dbReference type="InterPro" id="IPR001357">
    <property type="entry name" value="BRCT_dom"/>
</dbReference>
<gene>
    <name evidence="9" type="ORF">COLO4_04918</name>
</gene>
<keyword evidence="3 6" id="KW-0539">Nucleus</keyword>
<dbReference type="AlphaFoldDB" id="A0A1R3KSG0"/>
<dbReference type="SMART" id="SM00577">
    <property type="entry name" value="CPDc"/>
    <property type="match status" value="1"/>
</dbReference>
<reference evidence="10" key="1">
    <citation type="submission" date="2013-09" db="EMBL/GenBank/DDBJ databases">
        <title>Corchorus olitorius genome sequencing.</title>
        <authorList>
            <person name="Alam M."/>
            <person name="Haque M.S."/>
            <person name="Islam M.S."/>
            <person name="Emdad E.M."/>
            <person name="Islam M.M."/>
            <person name="Ahmed B."/>
            <person name="Halim A."/>
            <person name="Hossen Q.M.M."/>
            <person name="Hossain M.Z."/>
            <person name="Ahmed R."/>
            <person name="Khan M.M."/>
            <person name="Islam R."/>
            <person name="Rashid M.M."/>
            <person name="Khan S.A."/>
            <person name="Rahman M.S."/>
            <person name="Alam M."/>
            <person name="Yahiya A.S."/>
            <person name="Khan M.S."/>
            <person name="Azam M.S."/>
            <person name="Haque T."/>
            <person name="Lashkar M.Z.H."/>
            <person name="Akhand A.I."/>
            <person name="Morshed G."/>
            <person name="Roy S."/>
            <person name="Uddin K.S."/>
            <person name="Rabeya T."/>
            <person name="Hossain A.S."/>
            <person name="Chowdhury A."/>
            <person name="Snigdha A.R."/>
            <person name="Mortoza M.S."/>
            <person name="Matin S.A."/>
            <person name="Hoque S.M.E."/>
            <person name="Islam M.K."/>
            <person name="Roy D.K."/>
            <person name="Haider R."/>
            <person name="Moosa M.M."/>
            <person name="Elias S.M."/>
            <person name="Hasan A.M."/>
            <person name="Jahan S."/>
            <person name="Shafiuddin M."/>
            <person name="Mahmood N."/>
            <person name="Shommy N.S."/>
        </authorList>
    </citation>
    <scope>NUCLEOTIDE SEQUENCE [LARGE SCALE GENOMIC DNA]</scope>
    <source>
        <strain evidence="10">cv. O-4</strain>
    </source>
</reference>
<accession>A0A1R3KSG0</accession>
<sequence length="394" mass="45374">MVAIVPTSDDLATNFASVLSIKEERGVQELLHQLQQYPNETKDLETSSIPSKSSTCQHPSVVVDGVCYNCRQKIENEHTYGLELSYLRLGLRLSHSEINRLRCLESKKQLSQKKLHLVLNIDHTLIHTLRLEKASKLGLSCDDKDTKEIDNGACLVKLRPHVLEFLEKANTMFEMYLYTLGSRPYAKKIAQILDPQGIYFGHRIISRDDNPLAASKVKTLDLLLAQKSKNLILDDNFGVWPKHEKNLILTKEFVFTGKETEETEMNNTLILKEIFDNVLYKIHSAFFNEKIHNDVRMLAAELRSNVLRGCILCMKRVKNSELWDMAMELGATCCDELNSCVTHLVSIWKKGRQENVWAVENKIYLVHVGWIRAAYYSWKRPPEENFHITLRNSM</sequence>
<protein>
    <recommendedName>
        <fullName evidence="6">RNA polymerase II C-terminal domain phosphatase-like</fullName>
        <ecNumber evidence="6">3.1.3.16</ecNumber>
    </recommendedName>
</protein>
<comment type="subcellular location">
    <subcellularLocation>
        <location evidence="1 6">Nucleus</location>
    </subcellularLocation>
</comment>
<dbReference type="Gene3D" id="3.40.50.1000">
    <property type="entry name" value="HAD superfamily/HAD-like"/>
    <property type="match status" value="1"/>
</dbReference>
<comment type="catalytic activity">
    <reaction evidence="5 6">
        <text>O-phospho-L-threonyl-[protein] + H2O = L-threonyl-[protein] + phosphate</text>
        <dbReference type="Rhea" id="RHEA:47004"/>
        <dbReference type="Rhea" id="RHEA-COMP:11060"/>
        <dbReference type="Rhea" id="RHEA-COMP:11605"/>
        <dbReference type="ChEBI" id="CHEBI:15377"/>
        <dbReference type="ChEBI" id="CHEBI:30013"/>
        <dbReference type="ChEBI" id="CHEBI:43474"/>
        <dbReference type="ChEBI" id="CHEBI:61977"/>
        <dbReference type="EC" id="3.1.3.16"/>
    </reaction>
</comment>
<dbReference type="Proteomes" id="UP000187203">
    <property type="component" value="Unassembled WGS sequence"/>
</dbReference>
<evidence type="ECO:0000256" key="1">
    <source>
        <dbReference type="ARBA" id="ARBA00004123"/>
    </source>
</evidence>
<comment type="function">
    <text evidence="6">This promotes the activity of RNA polymerase II.</text>
</comment>
<dbReference type="InterPro" id="IPR036412">
    <property type="entry name" value="HAD-like_sf"/>
</dbReference>
<dbReference type="InterPro" id="IPR023214">
    <property type="entry name" value="HAD_sf"/>
</dbReference>
<dbReference type="Pfam" id="PF03031">
    <property type="entry name" value="NIF"/>
    <property type="match status" value="1"/>
</dbReference>
<evidence type="ECO:0000259" key="8">
    <source>
        <dbReference type="PROSITE" id="PS50969"/>
    </source>
</evidence>
<dbReference type="NCBIfam" id="TIGR02250">
    <property type="entry name" value="FCP1_euk"/>
    <property type="match status" value="1"/>
</dbReference>
<evidence type="ECO:0000256" key="3">
    <source>
        <dbReference type="ARBA" id="ARBA00023242"/>
    </source>
</evidence>
<dbReference type="OrthoDB" id="10249888at2759"/>
<evidence type="ECO:0000256" key="2">
    <source>
        <dbReference type="ARBA" id="ARBA00022801"/>
    </source>
</evidence>
<dbReference type="PANTHER" id="PTHR23081:SF36">
    <property type="entry name" value="RNA POLYMERASE II SUBUNIT A C-TERMINAL DOMAIN PHOSPHATASE"/>
    <property type="match status" value="1"/>
</dbReference>
<dbReference type="GO" id="GO:0008420">
    <property type="term" value="F:RNA polymerase II CTD heptapeptide repeat phosphatase activity"/>
    <property type="evidence" value="ECO:0007669"/>
    <property type="project" value="UniProtKB-UniRule"/>
</dbReference>
<dbReference type="InterPro" id="IPR039189">
    <property type="entry name" value="Fcp1"/>
</dbReference>
<dbReference type="EMBL" id="AWUE01012080">
    <property type="protein sequence ID" value="OMP10004.1"/>
    <property type="molecule type" value="Genomic_DNA"/>
</dbReference>
<evidence type="ECO:0000313" key="9">
    <source>
        <dbReference type="EMBL" id="OMP10004.1"/>
    </source>
</evidence>
<dbReference type="PROSITE" id="PS50172">
    <property type="entry name" value="BRCT"/>
    <property type="match status" value="1"/>
</dbReference>
<evidence type="ECO:0000313" key="10">
    <source>
        <dbReference type="Proteomes" id="UP000187203"/>
    </source>
</evidence>
<dbReference type="InterPro" id="IPR011947">
    <property type="entry name" value="FCP1_euk"/>
</dbReference>
<keyword evidence="2 6" id="KW-0378">Hydrolase</keyword>
<dbReference type="SUPFAM" id="SSF56784">
    <property type="entry name" value="HAD-like"/>
    <property type="match status" value="1"/>
</dbReference>
<comment type="catalytic activity">
    <reaction evidence="4 6">
        <text>O-phospho-L-seryl-[protein] + H2O = L-seryl-[protein] + phosphate</text>
        <dbReference type="Rhea" id="RHEA:20629"/>
        <dbReference type="Rhea" id="RHEA-COMP:9863"/>
        <dbReference type="Rhea" id="RHEA-COMP:11604"/>
        <dbReference type="ChEBI" id="CHEBI:15377"/>
        <dbReference type="ChEBI" id="CHEBI:29999"/>
        <dbReference type="ChEBI" id="CHEBI:43474"/>
        <dbReference type="ChEBI" id="CHEBI:83421"/>
        <dbReference type="EC" id="3.1.3.16"/>
    </reaction>
</comment>
<dbReference type="PROSITE" id="PS50969">
    <property type="entry name" value="FCP1"/>
    <property type="match status" value="1"/>
</dbReference>
<name>A0A1R3KSG0_9ROSI</name>
<dbReference type="SUPFAM" id="SSF52113">
    <property type="entry name" value="BRCT domain"/>
    <property type="match status" value="1"/>
</dbReference>
<dbReference type="PANTHER" id="PTHR23081">
    <property type="entry name" value="RNA POLYMERASE II CTD PHOSPHATASE"/>
    <property type="match status" value="1"/>
</dbReference>
<evidence type="ECO:0000256" key="6">
    <source>
        <dbReference type="RuleBase" id="RU366066"/>
    </source>
</evidence>
<proteinExistence type="predicted"/>
<dbReference type="Gene3D" id="3.40.50.10190">
    <property type="entry name" value="BRCT domain"/>
    <property type="match status" value="1"/>
</dbReference>
<dbReference type="InterPro" id="IPR036420">
    <property type="entry name" value="BRCT_dom_sf"/>
</dbReference>
<dbReference type="STRING" id="93759.A0A1R3KSG0"/>
<comment type="caution">
    <text evidence="9">The sequence shown here is derived from an EMBL/GenBank/DDBJ whole genome shotgun (WGS) entry which is preliminary data.</text>
</comment>